<evidence type="ECO:0000313" key="2">
    <source>
        <dbReference type="EMBL" id="ACL47470.1"/>
    </source>
</evidence>
<reference evidence="2" key="1">
    <citation type="submission" date="2009-01" db="EMBL/GenBank/DDBJ databases">
        <title>Complete sequence of chromosome Cyanothece sp. PCC 7425.</title>
        <authorList>
            <consortium name="US DOE Joint Genome Institute"/>
            <person name="Lucas S."/>
            <person name="Copeland A."/>
            <person name="Lapidus A."/>
            <person name="Glavina del Rio T."/>
            <person name="Dalin E."/>
            <person name="Tice H."/>
            <person name="Bruce D."/>
            <person name="Goodwin L."/>
            <person name="Pitluck S."/>
            <person name="Sims D."/>
            <person name="Meineke L."/>
            <person name="Brettin T."/>
            <person name="Detter J.C."/>
            <person name="Han C."/>
            <person name="Larimer F."/>
            <person name="Land M."/>
            <person name="Hauser L."/>
            <person name="Kyrpides N."/>
            <person name="Ovchinnikova G."/>
            <person name="Liberton M."/>
            <person name="Stoeckel J."/>
            <person name="Banerjee A."/>
            <person name="Singh A."/>
            <person name="Page L."/>
            <person name="Sato H."/>
            <person name="Zhao L."/>
            <person name="Sherman L."/>
            <person name="Pakrasi H."/>
            <person name="Richardson P."/>
        </authorList>
    </citation>
    <scope>NUCLEOTIDE SEQUENCE</scope>
    <source>
        <strain evidence="2">PCC 7425</strain>
    </source>
</reference>
<dbReference type="Gene3D" id="1.10.10.10">
    <property type="entry name" value="Winged helix-like DNA-binding domain superfamily/Winged helix DNA-binding domain"/>
    <property type="match status" value="1"/>
</dbReference>
<dbReference type="KEGG" id="cyn:Cyan7425_5177"/>
<dbReference type="CDD" id="cd02440">
    <property type="entry name" value="AdoMet_MTases"/>
    <property type="match status" value="1"/>
</dbReference>
<dbReference type="AlphaFoldDB" id="B8HQ73"/>
<dbReference type="Gene3D" id="3.40.50.150">
    <property type="entry name" value="Vaccinia Virus protein VP39"/>
    <property type="match status" value="1"/>
</dbReference>
<feature type="domain" description="Transposase Synechocystis PCC 6803" evidence="1">
    <location>
        <begin position="140"/>
        <end position="253"/>
    </location>
</feature>
<dbReference type="eggNOG" id="COG3415">
    <property type="taxonomic scope" value="Bacteria"/>
</dbReference>
<sequence>MYIKYEVAQDHIERKEYYTHLEELIQKPEVRNVCEVGGGANPSLSVELMKKHNLKEYTILDISAAELAKAPDGFHKIQADITLPNLKLNQKYDLVFSRMLAEHVPSGLAFHQNVFNLLQQFAQRFVTIVSVVNLDVMKPYSLDLREKIVSTYEAGNTSIRQVAERFQVSKNTVQALLKRKQATGTLKPARATGGKTSQLAGYEQEIAEMVETHQDYTLAEYCEYWQDKTGVSVSESTMCRFLQKQQLTVKKNSSQRSSRRSG</sequence>
<dbReference type="HOGENOM" id="CLU_1060584_0_0_3"/>
<protein>
    <submittedName>
        <fullName evidence="2">Transposase and inactivated derivatives-like protein</fullName>
    </submittedName>
</protein>
<dbReference type="SUPFAM" id="SSF53335">
    <property type="entry name" value="S-adenosyl-L-methionine-dependent methyltransferases"/>
    <property type="match status" value="1"/>
</dbReference>
<gene>
    <name evidence="2" type="ordered locus">Cyan7425_5177</name>
</gene>
<dbReference type="InterPro" id="IPR036388">
    <property type="entry name" value="WH-like_DNA-bd_sf"/>
</dbReference>
<dbReference type="Pfam" id="PF01710">
    <property type="entry name" value="HTH_Tnp_IS630"/>
    <property type="match status" value="1"/>
</dbReference>
<dbReference type="InterPro" id="IPR029063">
    <property type="entry name" value="SAM-dependent_MTases_sf"/>
</dbReference>
<dbReference type="STRING" id="395961.Cyan7425_5177"/>
<accession>B8HQ73</accession>
<dbReference type="OrthoDB" id="5511915at2"/>
<organism evidence="2">
    <name type="scientific">Cyanothece sp. (strain PCC 7425 / ATCC 29141)</name>
    <dbReference type="NCBI Taxonomy" id="395961"/>
    <lineage>
        <taxon>Bacteria</taxon>
        <taxon>Bacillati</taxon>
        <taxon>Cyanobacteriota</taxon>
        <taxon>Cyanophyceae</taxon>
        <taxon>Gomontiellales</taxon>
        <taxon>Cyanothecaceae</taxon>
        <taxon>Cyanothece</taxon>
    </lineage>
</organism>
<name>B8HQ73_CYAP4</name>
<evidence type="ECO:0000259" key="1">
    <source>
        <dbReference type="Pfam" id="PF01710"/>
    </source>
</evidence>
<dbReference type="EMBL" id="CP001344">
    <property type="protein sequence ID" value="ACL47470.1"/>
    <property type="molecule type" value="Genomic_DNA"/>
</dbReference>
<dbReference type="InterPro" id="IPR009057">
    <property type="entry name" value="Homeodomain-like_sf"/>
</dbReference>
<proteinExistence type="predicted"/>
<dbReference type="InterPro" id="IPR002622">
    <property type="entry name" value="Transposase_14"/>
</dbReference>
<dbReference type="SUPFAM" id="SSF46689">
    <property type="entry name" value="Homeodomain-like"/>
    <property type="match status" value="1"/>
</dbReference>